<keyword evidence="3" id="KW-1185">Reference proteome</keyword>
<feature type="transmembrane region" description="Helical" evidence="1">
    <location>
        <begin position="195"/>
        <end position="217"/>
    </location>
</feature>
<protein>
    <submittedName>
        <fullName evidence="2">Uncharacterized protein</fullName>
    </submittedName>
</protein>
<feature type="transmembrane region" description="Helical" evidence="1">
    <location>
        <begin position="63"/>
        <end position="83"/>
    </location>
</feature>
<keyword evidence="1" id="KW-0472">Membrane</keyword>
<evidence type="ECO:0000256" key="1">
    <source>
        <dbReference type="SAM" id="Phobius"/>
    </source>
</evidence>
<dbReference type="Proteomes" id="UP001443914">
    <property type="component" value="Unassembled WGS sequence"/>
</dbReference>
<proteinExistence type="predicted"/>
<dbReference type="AlphaFoldDB" id="A0AAW1N8T6"/>
<feature type="transmembrane region" description="Helical" evidence="1">
    <location>
        <begin position="23"/>
        <end position="43"/>
    </location>
</feature>
<gene>
    <name evidence="2" type="ORF">RND81_01G054600</name>
</gene>
<organism evidence="2 3">
    <name type="scientific">Saponaria officinalis</name>
    <name type="common">Common soapwort</name>
    <name type="synonym">Lychnis saponaria</name>
    <dbReference type="NCBI Taxonomy" id="3572"/>
    <lineage>
        <taxon>Eukaryota</taxon>
        <taxon>Viridiplantae</taxon>
        <taxon>Streptophyta</taxon>
        <taxon>Embryophyta</taxon>
        <taxon>Tracheophyta</taxon>
        <taxon>Spermatophyta</taxon>
        <taxon>Magnoliopsida</taxon>
        <taxon>eudicotyledons</taxon>
        <taxon>Gunneridae</taxon>
        <taxon>Pentapetalae</taxon>
        <taxon>Caryophyllales</taxon>
        <taxon>Caryophyllaceae</taxon>
        <taxon>Caryophylleae</taxon>
        <taxon>Saponaria</taxon>
    </lineage>
</organism>
<name>A0AAW1N8T6_SAPOF</name>
<reference evidence="2" key="1">
    <citation type="submission" date="2024-03" db="EMBL/GenBank/DDBJ databases">
        <title>WGS assembly of Saponaria officinalis var. Norfolk2.</title>
        <authorList>
            <person name="Jenkins J."/>
            <person name="Shu S."/>
            <person name="Grimwood J."/>
            <person name="Barry K."/>
            <person name="Goodstein D."/>
            <person name="Schmutz J."/>
            <person name="Leebens-Mack J."/>
            <person name="Osbourn A."/>
        </authorList>
    </citation>
    <scope>NUCLEOTIDE SEQUENCE [LARGE SCALE GENOMIC DNA]</scope>
    <source>
        <strain evidence="2">JIC</strain>
    </source>
</reference>
<evidence type="ECO:0000313" key="2">
    <source>
        <dbReference type="EMBL" id="KAK9755841.1"/>
    </source>
</evidence>
<keyword evidence="1" id="KW-0812">Transmembrane</keyword>
<evidence type="ECO:0000313" key="3">
    <source>
        <dbReference type="Proteomes" id="UP001443914"/>
    </source>
</evidence>
<sequence length="218" mass="23976">MLHLIMENSSLFGTPLSYMNRRLPVGVVSANATLVLLLLNVWTTNACINFSWGLIPLFTVTSAFPNFNLILFRLLVWLIILFYKKNGSKPSHNLTCLRWLFLLPLLPPPTGVSSEIRSAVSAALCFALTVRLMVMRCLSVFLRLIVFLNGGAIDPVLWLNIVALGQVVLVAPARQTLVPRVLVQVVVLTLLSTPMLSSLVLLFTLCFLSIVSAVCVLG</sequence>
<keyword evidence="1" id="KW-1133">Transmembrane helix</keyword>
<dbReference type="EMBL" id="JBDFQZ010000001">
    <property type="protein sequence ID" value="KAK9755841.1"/>
    <property type="molecule type" value="Genomic_DNA"/>
</dbReference>
<accession>A0AAW1N8T6</accession>
<comment type="caution">
    <text evidence="2">The sequence shown here is derived from an EMBL/GenBank/DDBJ whole genome shotgun (WGS) entry which is preliminary data.</text>
</comment>